<name>A0ABN3LX30_9ACTN</name>
<keyword evidence="1" id="KW-0175">Coiled coil</keyword>
<dbReference type="RefSeq" id="WP_344383677.1">
    <property type="nucleotide sequence ID" value="NZ_BAAATA010000015.1"/>
</dbReference>
<proteinExistence type="predicted"/>
<sequence length="547" mass="61135">MDASAYRMVVSTEKDFVAASAVADRLVTDWLAGKRYDTSVLDDGRNTLAPNVTLDRDADSGRHGAHTRWRLRESLGGATGSWETTLTVRAGASGTDARTWVQLDVENRPETSGRRPTTALKPRLADPLLKELQARDGLADVRPSAAVIEPDDLDEVIEELCDAKRRLPIVVASVPYNTDAEEWTERVVDRAFRQLPGMAVLYVLSNEARVAFNQEMEFHPVYGGGIRTYLPGVDPAWQSDAQRHPVMSRATLESNLGRAAGILSTLPRRLAVRSPLPPALDTLPPPRLRPRLAEHGSELARLREENQSLYTYLDESEQEREAQAREISALRHERKEAEDRVDDLTVDYDEQYAELQQARRQIRALQTHLERAGRYEEAYAPAAEDTGYPGTFAELVDRMGGFEHLVFTGDEKVTRELDDQAVSNWVEMAWDGLLALQDYAEASASGGAAGDFRAWCKNPPAGTHPFSPRKAIMKESETVRNNTRWHKERVFPVPQEVDPAGKVFMEAHLRVGSGNTVSPRLHFHDDTPRTGRVYIGYIGPHLTNTRT</sequence>
<feature type="coiled-coil region" evidence="1">
    <location>
        <begin position="299"/>
        <end position="375"/>
    </location>
</feature>
<gene>
    <name evidence="2" type="ORF">GCM10010406_29810</name>
</gene>
<accession>A0ABN3LX30</accession>
<keyword evidence="3" id="KW-1185">Reference proteome</keyword>
<evidence type="ECO:0000313" key="2">
    <source>
        <dbReference type="EMBL" id="GAA2491753.1"/>
    </source>
</evidence>
<protein>
    <submittedName>
        <fullName evidence="2">Uncharacterized protein</fullName>
    </submittedName>
</protein>
<dbReference type="Proteomes" id="UP001501358">
    <property type="component" value="Unassembled WGS sequence"/>
</dbReference>
<organism evidence="2 3">
    <name type="scientific">Streptomyces thermolineatus</name>
    <dbReference type="NCBI Taxonomy" id="44033"/>
    <lineage>
        <taxon>Bacteria</taxon>
        <taxon>Bacillati</taxon>
        <taxon>Actinomycetota</taxon>
        <taxon>Actinomycetes</taxon>
        <taxon>Kitasatosporales</taxon>
        <taxon>Streptomycetaceae</taxon>
        <taxon>Streptomyces</taxon>
    </lineage>
</organism>
<dbReference type="EMBL" id="BAAATA010000015">
    <property type="protein sequence ID" value="GAA2491753.1"/>
    <property type="molecule type" value="Genomic_DNA"/>
</dbReference>
<reference evidence="2 3" key="1">
    <citation type="journal article" date="2019" name="Int. J. Syst. Evol. Microbiol.">
        <title>The Global Catalogue of Microorganisms (GCM) 10K type strain sequencing project: providing services to taxonomists for standard genome sequencing and annotation.</title>
        <authorList>
            <consortium name="The Broad Institute Genomics Platform"/>
            <consortium name="The Broad Institute Genome Sequencing Center for Infectious Disease"/>
            <person name="Wu L."/>
            <person name="Ma J."/>
        </authorList>
    </citation>
    <scope>NUCLEOTIDE SEQUENCE [LARGE SCALE GENOMIC DNA]</scope>
    <source>
        <strain evidence="2 3">JCM 6307</strain>
    </source>
</reference>
<evidence type="ECO:0000313" key="3">
    <source>
        <dbReference type="Proteomes" id="UP001501358"/>
    </source>
</evidence>
<evidence type="ECO:0000256" key="1">
    <source>
        <dbReference type="SAM" id="Coils"/>
    </source>
</evidence>
<comment type="caution">
    <text evidence="2">The sequence shown here is derived from an EMBL/GenBank/DDBJ whole genome shotgun (WGS) entry which is preliminary data.</text>
</comment>